<proteinExistence type="predicted"/>
<protein>
    <submittedName>
        <fullName evidence="1">Uncharacterized protein</fullName>
    </submittedName>
</protein>
<keyword evidence="2" id="KW-1185">Reference proteome</keyword>
<sequence>MGGKWKQPPQALSLSPFHLILWPIVTSHIAISATAISATAMSELEASGMSLDPGDSLPFLSRSAALWSQ</sequence>
<evidence type="ECO:0000313" key="1">
    <source>
        <dbReference type="EMBL" id="GMN57302.1"/>
    </source>
</evidence>
<name>A0AA88DL63_FICCA</name>
<accession>A0AA88DL63</accession>
<reference evidence="1" key="1">
    <citation type="submission" date="2023-07" db="EMBL/GenBank/DDBJ databases">
        <title>draft genome sequence of fig (Ficus carica).</title>
        <authorList>
            <person name="Takahashi T."/>
            <person name="Nishimura K."/>
        </authorList>
    </citation>
    <scope>NUCLEOTIDE SEQUENCE</scope>
</reference>
<dbReference type="EMBL" id="BTGU01000069">
    <property type="protein sequence ID" value="GMN57302.1"/>
    <property type="molecule type" value="Genomic_DNA"/>
</dbReference>
<organism evidence="1 2">
    <name type="scientific">Ficus carica</name>
    <name type="common">Common fig</name>
    <dbReference type="NCBI Taxonomy" id="3494"/>
    <lineage>
        <taxon>Eukaryota</taxon>
        <taxon>Viridiplantae</taxon>
        <taxon>Streptophyta</taxon>
        <taxon>Embryophyta</taxon>
        <taxon>Tracheophyta</taxon>
        <taxon>Spermatophyta</taxon>
        <taxon>Magnoliopsida</taxon>
        <taxon>eudicotyledons</taxon>
        <taxon>Gunneridae</taxon>
        <taxon>Pentapetalae</taxon>
        <taxon>rosids</taxon>
        <taxon>fabids</taxon>
        <taxon>Rosales</taxon>
        <taxon>Moraceae</taxon>
        <taxon>Ficeae</taxon>
        <taxon>Ficus</taxon>
    </lineage>
</organism>
<dbReference type="AlphaFoldDB" id="A0AA88DL63"/>
<evidence type="ECO:0000313" key="2">
    <source>
        <dbReference type="Proteomes" id="UP001187192"/>
    </source>
</evidence>
<gene>
    <name evidence="1" type="ORF">TIFTF001_026405</name>
</gene>
<comment type="caution">
    <text evidence="1">The sequence shown here is derived from an EMBL/GenBank/DDBJ whole genome shotgun (WGS) entry which is preliminary data.</text>
</comment>
<dbReference type="Proteomes" id="UP001187192">
    <property type="component" value="Unassembled WGS sequence"/>
</dbReference>